<keyword evidence="1" id="KW-0812">Transmembrane</keyword>
<sequence>MADRGAVAGLAGPIVLLYLGYFASVPTLSSLIHGIFDPRIDWADTGFDEVLLFSFLVVGGLAACVAAVRALADSPRFPGIVVTPGSSIGRKVDAVVVTLIAYAVVVLVFVTATGSAGFLVPLIAAWACSNTIRNYRELMSRRRASAT</sequence>
<organism evidence="2 3">
    <name type="scientific">Rhodococcoides fascians</name>
    <name type="common">Rhodococcus fascians</name>
    <dbReference type="NCBI Taxonomy" id="1828"/>
    <lineage>
        <taxon>Bacteria</taxon>
        <taxon>Bacillati</taxon>
        <taxon>Actinomycetota</taxon>
        <taxon>Actinomycetes</taxon>
        <taxon>Mycobacteriales</taxon>
        <taxon>Nocardiaceae</taxon>
        <taxon>Rhodococcoides</taxon>
    </lineage>
</organism>
<reference evidence="2 3" key="1">
    <citation type="journal article" date="2016" name="Genome Announc.">
        <title>Complete Genome and Plasmid Sequences for Rhodococcus fascians D188 and Draft Sequences for Rhodococcus Isolates PBTS 1 and PBTS 2.</title>
        <authorList>
            <person name="Stamler R.A."/>
            <person name="Vereecke D."/>
            <person name="Zhang Y."/>
            <person name="Schilkey F."/>
            <person name="Devitt N."/>
            <person name="Randall J.J."/>
        </authorList>
    </citation>
    <scope>NUCLEOTIDE SEQUENCE [LARGE SCALE GENOMIC DNA]</scope>
    <source>
        <strain evidence="2 3">PBTS2</strain>
    </source>
</reference>
<dbReference type="PATRIC" id="fig|1653479.3.peg.2210"/>
<evidence type="ECO:0000256" key="1">
    <source>
        <dbReference type="SAM" id="Phobius"/>
    </source>
</evidence>
<dbReference type="EMBL" id="CP015220">
    <property type="protein sequence ID" value="AMY23484.1"/>
    <property type="molecule type" value="Genomic_DNA"/>
</dbReference>
<gene>
    <name evidence="2" type="ORF">A3Q41_02182</name>
</gene>
<evidence type="ECO:0000313" key="3">
    <source>
        <dbReference type="Proteomes" id="UP000076038"/>
    </source>
</evidence>
<reference evidence="3" key="2">
    <citation type="submission" date="2016-04" db="EMBL/GenBank/DDBJ databases">
        <title>Complete Genome and Plasmid Sequences for Rhodococcus fascians D188 and Draft Sequences for Rhodococcus spp. Isolates PBTS 1 and PBTS 2.</title>
        <authorList>
            <person name="Stamer R."/>
            <person name="Vereecke D."/>
            <person name="Zhang Y."/>
            <person name="Schilkey F."/>
            <person name="Devitt N."/>
            <person name="Randall J."/>
        </authorList>
    </citation>
    <scope>NUCLEOTIDE SEQUENCE [LARGE SCALE GENOMIC DNA]</scope>
    <source>
        <strain evidence="3">PBTS2</strain>
    </source>
</reference>
<proteinExistence type="predicted"/>
<evidence type="ECO:0000313" key="2">
    <source>
        <dbReference type="EMBL" id="AMY23484.1"/>
    </source>
</evidence>
<keyword evidence="1" id="KW-1133">Transmembrane helix</keyword>
<dbReference type="AlphaFoldDB" id="A0A143QKK7"/>
<protein>
    <submittedName>
        <fullName evidence="2">Uncharacterized protein</fullName>
    </submittedName>
</protein>
<feature type="transmembrane region" description="Helical" evidence="1">
    <location>
        <begin position="92"/>
        <end position="112"/>
    </location>
</feature>
<dbReference type="RefSeq" id="WP_048317609.1">
    <property type="nucleotide sequence ID" value="NZ_CP015220.1"/>
</dbReference>
<feature type="transmembrane region" description="Helical" evidence="1">
    <location>
        <begin position="52"/>
        <end position="72"/>
    </location>
</feature>
<dbReference type="OrthoDB" id="4476941at2"/>
<feature type="transmembrane region" description="Helical" evidence="1">
    <location>
        <begin position="7"/>
        <end position="32"/>
    </location>
</feature>
<keyword evidence="3" id="KW-1185">Reference proteome</keyword>
<dbReference type="Proteomes" id="UP000076038">
    <property type="component" value="Chromosome"/>
</dbReference>
<accession>A0A143QKK7</accession>
<keyword evidence="1" id="KW-0472">Membrane</keyword>
<dbReference type="KEGG" id="rhs:A3Q41_02182"/>
<name>A0A143QKK7_RHOFA</name>